<keyword evidence="2 5" id="KW-0812">Transmembrane</keyword>
<reference evidence="7 8" key="1">
    <citation type="submission" date="2020-07" db="EMBL/GenBank/DDBJ databases">
        <title>Pseudogemmobacter sp. nov., isolated from poultry manure in Taiwan.</title>
        <authorList>
            <person name="Lin S.-Y."/>
            <person name="Tang Y.-S."/>
            <person name="Young C.-C."/>
        </authorList>
    </citation>
    <scope>NUCLEOTIDE SEQUENCE [LARGE SCALE GENOMIC DNA]</scope>
    <source>
        <strain evidence="7 8">CC-YST710</strain>
    </source>
</reference>
<dbReference type="Proteomes" id="UP001198571">
    <property type="component" value="Unassembled WGS sequence"/>
</dbReference>
<dbReference type="EMBL" id="JACDXX010000013">
    <property type="protein sequence ID" value="MCB5411132.1"/>
    <property type="molecule type" value="Genomic_DNA"/>
</dbReference>
<protein>
    <submittedName>
        <fullName evidence="7">LapA family protein</fullName>
    </submittedName>
</protein>
<feature type="domain" description="Lipopolysaccharide assembly protein A" evidence="6">
    <location>
        <begin position="24"/>
        <end position="96"/>
    </location>
</feature>
<keyword evidence="8" id="KW-1185">Reference proteome</keyword>
<keyword evidence="4 5" id="KW-0472">Membrane</keyword>
<evidence type="ECO:0000256" key="1">
    <source>
        <dbReference type="ARBA" id="ARBA00022475"/>
    </source>
</evidence>
<evidence type="ECO:0000256" key="4">
    <source>
        <dbReference type="ARBA" id="ARBA00023136"/>
    </source>
</evidence>
<evidence type="ECO:0000259" key="6">
    <source>
        <dbReference type="Pfam" id="PF06305"/>
    </source>
</evidence>
<gene>
    <name evidence="7" type="ORF">H0485_14155</name>
</gene>
<organism evidence="7 8">
    <name type="scientific">Pseudogemmobacter faecipullorum</name>
    <dbReference type="NCBI Taxonomy" id="2755041"/>
    <lineage>
        <taxon>Bacteria</taxon>
        <taxon>Pseudomonadati</taxon>
        <taxon>Pseudomonadota</taxon>
        <taxon>Alphaproteobacteria</taxon>
        <taxon>Rhodobacterales</taxon>
        <taxon>Paracoccaceae</taxon>
        <taxon>Pseudogemmobacter</taxon>
    </lineage>
</organism>
<comment type="caution">
    <text evidence="7">The sequence shown here is derived from an EMBL/GenBank/DDBJ whole genome shotgun (WGS) entry which is preliminary data.</text>
</comment>
<evidence type="ECO:0000313" key="7">
    <source>
        <dbReference type="EMBL" id="MCB5411132.1"/>
    </source>
</evidence>
<dbReference type="Pfam" id="PF06305">
    <property type="entry name" value="LapA_dom"/>
    <property type="match status" value="1"/>
</dbReference>
<sequence length="120" mass="13232">MLRYLRFIFIGLTGLLLLSLALANRGPVTLSLLPGDIGSLIGLGTGWTMPLFIVILGAFALGIAVGFIWEWLREMRLRSAAKHQGKTVARLERELAVLKDSHSVPPQDEVLAILAEENRR</sequence>
<dbReference type="RefSeq" id="WP_226936590.1">
    <property type="nucleotide sequence ID" value="NZ_JACDXX010000013.1"/>
</dbReference>
<evidence type="ECO:0000313" key="8">
    <source>
        <dbReference type="Proteomes" id="UP001198571"/>
    </source>
</evidence>
<feature type="transmembrane region" description="Helical" evidence="5">
    <location>
        <begin position="47"/>
        <end position="72"/>
    </location>
</feature>
<accession>A0ABS8CP26</accession>
<evidence type="ECO:0000256" key="2">
    <source>
        <dbReference type="ARBA" id="ARBA00022692"/>
    </source>
</evidence>
<evidence type="ECO:0000256" key="5">
    <source>
        <dbReference type="SAM" id="Phobius"/>
    </source>
</evidence>
<keyword evidence="1" id="KW-1003">Cell membrane</keyword>
<name>A0ABS8CP26_9RHOB</name>
<keyword evidence="3 5" id="KW-1133">Transmembrane helix</keyword>
<proteinExistence type="predicted"/>
<dbReference type="InterPro" id="IPR010445">
    <property type="entry name" value="LapA_dom"/>
</dbReference>
<evidence type="ECO:0000256" key="3">
    <source>
        <dbReference type="ARBA" id="ARBA00022989"/>
    </source>
</evidence>